<dbReference type="InterPro" id="IPR050083">
    <property type="entry name" value="HtpX_protease"/>
</dbReference>
<keyword evidence="6" id="KW-0479">Metal-binding</keyword>
<evidence type="ECO:0000256" key="4">
    <source>
        <dbReference type="ARBA" id="ARBA00022670"/>
    </source>
</evidence>
<evidence type="ECO:0000256" key="3">
    <source>
        <dbReference type="ARBA" id="ARBA00022475"/>
    </source>
</evidence>
<dbReference type="Pfam" id="PF01435">
    <property type="entry name" value="Peptidase_M48"/>
    <property type="match status" value="1"/>
</dbReference>
<keyword evidence="12" id="KW-0346">Stress response</keyword>
<evidence type="ECO:0000256" key="1">
    <source>
        <dbReference type="ARBA" id="ARBA00001947"/>
    </source>
</evidence>
<dbReference type="PANTHER" id="PTHR43221:SF1">
    <property type="entry name" value="PROTEASE HTPX"/>
    <property type="match status" value="1"/>
</dbReference>
<organism evidence="12 13">
    <name type="scientific">Actinoalloteichus hoggarensis</name>
    <dbReference type="NCBI Taxonomy" id="1470176"/>
    <lineage>
        <taxon>Bacteria</taxon>
        <taxon>Bacillati</taxon>
        <taxon>Actinomycetota</taxon>
        <taxon>Actinomycetes</taxon>
        <taxon>Pseudonocardiales</taxon>
        <taxon>Pseudonocardiaceae</taxon>
        <taxon>Actinoalloteichus</taxon>
    </lineage>
</organism>
<keyword evidence="9" id="KW-1133">Transmembrane helix</keyword>
<dbReference type="KEGG" id="ahg:AHOG_05675"/>
<dbReference type="InterPro" id="IPR001915">
    <property type="entry name" value="Peptidase_M48"/>
</dbReference>
<dbReference type="Proteomes" id="UP000204221">
    <property type="component" value="Chromosome"/>
</dbReference>
<dbReference type="Gene3D" id="3.30.2010.10">
    <property type="entry name" value="Metalloproteases ('zincins'), catalytic domain"/>
    <property type="match status" value="1"/>
</dbReference>
<sequence length="641" mass="68607">MRGSVRAFLAVLLLGLFPVFVVALGVVGVVAGIVAGGRGGIYLAIVSFGLMVALGFALFQALRTRLEPPRGPKLTRQEQPALWQLVDELAARAQTRPPDEITLVPEINAAVREDAGGLGLRAGRRYMMIGLPLLAGLNVSELRSVLAHELGHYGGGHTRMLAISYRGAETLSRTLSRLDSGPARWVLNVYAGLYRVISQSARRTQELQADAYSVAAAGQRTAIDALRKIATMDLFWQRYGDLFLELASRAKRTPDILLGFRHYLDHPAQQRTMAEVEPRILDAEPSSLFDSHPTIRRRIAAIQALPDNPAPPDTRPAWSIILDPARVLPAAEAALYIKGDLGPRSSWADVVRAGAAEATMGNAVALAQAARDSGAAPSGTLGEILQAVGRGETPRVLGPLLRDDVDVNQAGEAVQRAMTDLLGDVVVAALISQGRARHELDWGRPYRIIGPAGELSKADLIGPAVANPALVPQLMGMLNQLGVPLDFVRDPDPAEVARQAQANGRPQLSGVAPAVTAFKANWDAFITNAGLLLIPLKTGALAGQNLAGAMGQAGQAQRKRITELLANGPDGLFGRPDARWVLAQHIVGGDRKKFMTGGGKLVLQFADGTKTDVRTEVDEVYEVLTEFQDSLPQQARQPVPR</sequence>
<proteinExistence type="predicted"/>
<keyword evidence="7" id="KW-0378">Hydrolase</keyword>
<keyword evidence="4" id="KW-0645">Protease</keyword>
<reference evidence="12 13" key="1">
    <citation type="submission" date="2017-07" db="EMBL/GenBank/DDBJ databases">
        <title>Complete genome sequence of Actinoalloteichus hoggarensis DSM 45943, type strain of Actinoalloteichus hoggarensis.</title>
        <authorList>
            <person name="Ruckert C."/>
            <person name="Nouioui I."/>
            <person name="Willmese J."/>
            <person name="van Wezel G."/>
            <person name="Klenk H.-P."/>
            <person name="Kalinowski J."/>
            <person name="Zotchev S.B."/>
        </authorList>
    </citation>
    <scope>NUCLEOTIDE SEQUENCE [LARGE SCALE GENOMIC DNA]</scope>
    <source>
        <strain evidence="12 13">DSM 45943</strain>
    </source>
</reference>
<dbReference type="RefSeq" id="WP_157736661.1">
    <property type="nucleotide sequence ID" value="NZ_CP022521.1"/>
</dbReference>
<dbReference type="PANTHER" id="PTHR43221">
    <property type="entry name" value="PROTEASE HTPX"/>
    <property type="match status" value="1"/>
</dbReference>
<protein>
    <submittedName>
        <fullName evidence="12">Heat shock protein HtpX</fullName>
    </submittedName>
</protein>
<keyword evidence="5" id="KW-0812">Transmembrane</keyword>
<keyword evidence="11" id="KW-0472">Membrane</keyword>
<dbReference type="AlphaFoldDB" id="A0A221VZ58"/>
<comment type="cofactor">
    <cofactor evidence="1">
        <name>Zn(2+)</name>
        <dbReference type="ChEBI" id="CHEBI:29105"/>
    </cofactor>
</comment>
<evidence type="ECO:0000256" key="2">
    <source>
        <dbReference type="ARBA" id="ARBA00004651"/>
    </source>
</evidence>
<dbReference type="CDD" id="cd07328">
    <property type="entry name" value="M48_Ste24p_like"/>
    <property type="match status" value="1"/>
</dbReference>
<evidence type="ECO:0000256" key="5">
    <source>
        <dbReference type="ARBA" id="ARBA00022692"/>
    </source>
</evidence>
<dbReference type="GO" id="GO:0046872">
    <property type="term" value="F:metal ion binding"/>
    <property type="evidence" value="ECO:0007669"/>
    <property type="project" value="UniProtKB-KW"/>
</dbReference>
<dbReference type="GO" id="GO:0006508">
    <property type="term" value="P:proteolysis"/>
    <property type="evidence" value="ECO:0007669"/>
    <property type="project" value="UniProtKB-KW"/>
</dbReference>
<evidence type="ECO:0000313" key="13">
    <source>
        <dbReference type="Proteomes" id="UP000204221"/>
    </source>
</evidence>
<comment type="subcellular location">
    <subcellularLocation>
        <location evidence="2">Cell membrane</location>
        <topology evidence="2">Multi-pass membrane protein</topology>
    </subcellularLocation>
</comment>
<dbReference type="GO" id="GO:0005886">
    <property type="term" value="C:plasma membrane"/>
    <property type="evidence" value="ECO:0007669"/>
    <property type="project" value="UniProtKB-SubCell"/>
</dbReference>
<evidence type="ECO:0000256" key="8">
    <source>
        <dbReference type="ARBA" id="ARBA00022833"/>
    </source>
</evidence>
<keyword evidence="8" id="KW-0862">Zinc</keyword>
<accession>A0A221VZ58</accession>
<evidence type="ECO:0000256" key="11">
    <source>
        <dbReference type="ARBA" id="ARBA00023136"/>
    </source>
</evidence>
<evidence type="ECO:0000256" key="9">
    <source>
        <dbReference type="ARBA" id="ARBA00022989"/>
    </source>
</evidence>
<evidence type="ECO:0000256" key="10">
    <source>
        <dbReference type="ARBA" id="ARBA00023049"/>
    </source>
</evidence>
<keyword evidence="10" id="KW-0482">Metalloprotease</keyword>
<name>A0A221VZ58_9PSEU</name>
<gene>
    <name evidence="12" type="ORF">AHOG_05675</name>
</gene>
<keyword evidence="3" id="KW-1003">Cell membrane</keyword>
<evidence type="ECO:0000256" key="7">
    <source>
        <dbReference type="ARBA" id="ARBA00022801"/>
    </source>
</evidence>
<dbReference type="OrthoDB" id="155290at2"/>
<keyword evidence="13" id="KW-1185">Reference proteome</keyword>
<dbReference type="EMBL" id="CP022521">
    <property type="protein sequence ID" value="ASO18788.1"/>
    <property type="molecule type" value="Genomic_DNA"/>
</dbReference>
<dbReference type="GO" id="GO:0004222">
    <property type="term" value="F:metalloendopeptidase activity"/>
    <property type="evidence" value="ECO:0007669"/>
    <property type="project" value="InterPro"/>
</dbReference>
<evidence type="ECO:0000256" key="6">
    <source>
        <dbReference type="ARBA" id="ARBA00022723"/>
    </source>
</evidence>
<evidence type="ECO:0000313" key="12">
    <source>
        <dbReference type="EMBL" id="ASO18788.1"/>
    </source>
</evidence>